<gene>
    <name evidence="3" type="ORF">Z518_07996</name>
</gene>
<reference evidence="3 4" key="1">
    <citation type="submission" date="2015-01" db="EMBL/GenBank/DDBJ databases">
        <title>The Genome Sequence of Rhinocladiella mackenzie CBS 650.93.</title>
        <authorList>
            <consortium name="The Broad Institute Genomics Platform"/>
            <person name="Cuomo C."/>
            <person name="de Hoog S."/>
            <person name="Gorbushina A."/>
            <person name="Stielow B."/>
            <person name="Teixiera M."/>
            <person name="Abouelleil A."/>
            <person name="Chapman S.B."/>
            <person name="Priest M."/>
            <person name="Young S.K."/>
            <person name="Wortman J."/>
            <person name="Nusbaum C."/>
            <person name="Birren B."/>
        </authorList>
    </citation>
    <scope>NUCLEOTIDE SEQUENCE [LARGE SCALE GENOMIC DNA]</scope>
    <source>
        <strain evidence="3 4">CBS 650.93</strain>
    </source>
</reference>
<sequence length="624" mass="69506">MSDTALDVSSRKADGRSSGRIFSPDILTALARLVAGSFIAGFLPAANATFSIARCCTLAVRQDFKKYYTESYPWEVCNFNIDINYSDNGTFPSIVRSMAWAKEYCRGAQLSSLNQWLLPLSTYISPYIGILMMSPLGDVPYHNYLKCKGDKIQMLTAFVNDFLNPLLNVLRKYVQEYISLLGDPSSATFGAMHEVWSDARTLSKIAPPPLEKSLGLPRKALWIAALAGNIRFSQETGWHPEVLRAEGPNTSADDFSPNTAGELENSKEKAPDVISTVKPEKPSEDLQLLVSGSKNNKATDRLNGAIEMMIASQKPFVSAILIPVVLMLAVTAATFYDAYSKTGDKDTALALAYCVWYSWILILGVAGNCYASALSPKVAQKAFKGVLTFEEGPAETALRHRYINGRCWESWAADPRSPTDLGSILERLSSDWFFWLRFCSGQFLGLCCVTFTSACAVVIAWTTPTVGLGCRSFNFILYVILSFVTGYLHVFCSWLSVRSKIQPCGSAKGHIRLQIFRFIYWSLVFVNFLVIVLGTIFHLVGVFRTCWCERLTWSDSTLIELNSKTQQAVDNARRYWVSTGYVDFGIVWMACMIAISFRMYIVQKIDEWDSDGGHSKDKRMNGSS</sequence>
<feature type="transmembrane region" description="Helical" evidence="2">
    <location>
        <begin position="316"/>
        <end position="336"/>
    </location>
</feature>
<dbReference type="OrthoDB" id="5392263at2759"/>
<dbReference type="GeneID" id="25296067"/>
<feature type="transmembrane region" description="Helical" evidence="2">
    <location>
        <begin position="475"/>
        <end position="497"/>
    </location>
</feature>
<feature type="region of interest" description="Disordered" evidence="1">
    <location>
        <begin position="247"/>
        <end position="272"/>
    </location>
</feature>
<name>A0A0D2FJF1_9EURO</name>
<feature type="transmembrane region" description="Helical" evidence="2">
    <location>
        <begin position="518"/>
        <end position="543"/>
    </location>
</feature>
<keyword evidence="2" id="KW-0812">Transmembrane</keyword>
<keyword evidence="2" id="KW-0472">Membrane</keyword>
<evidence type="ECO:0000256" key="2">
    <source>
        <dbReference type="SAM" id="Phobius"/>
    </source>
</evidence>
<proteinExistence type="predicted"/>
<dbReference type="Proteomes" id="UP000053617">
    <property type="component" value="Unassembled WGS sequence"/>
</dbReference>
<evidence type="ECO:0000313" key="4">
    <source>
        <dbReference type="Proteomes" id="UP000053617"/>
    </source>
</evidence>
<feature type="compositionally biased region" description="Polar residues" evidence="1">
    <location>
        <begin position="248"/>
        <end position="259"/>
    </location>
</feature>
<dbReference type="VEuPathDB" id="FungiDB:Z518_07996"/>
<dbReference type="AlphaFoldDB" id="A0A0D2FJF1"/>
<evidence type="ECO:0000256" key="1">
    <source>
        <dbReference type="SAM" id="MobiDB-lite"/>
    </source>
</evidence>
<dbReference type="EMBL" id="KN847480">
    <property type="protein sequence ID" value="KIX02057.1"/>
    <property type="molecule type" value="Genomic_DNA"/>
</dbReference>
<dbReference type="HOGENOM" id="CLU_396387_0_0_1"/>
<feature type="transmembrane region" description="Helical" evidence="2">
    <location>
        <begin position="348"/>
        <end position="371"/>
    </location>
</feature>
<protein>
    <submittedName>
        <fullName evidence="3">Uncharacterized protein</fullName>
    </submittedName>
</protein>
<keyword evidence="4" id="KW-1185">Reference proteome</keyword>
<keyword evidence="2" id="KW-1133">Transmembrane helix</keyword>
<dbReference type="RefSeq" id="XP_013269193.1">
    <property type="nucleotide sequence ID" value="XM_013413739.1"/>
</dbReference>
<feature type="transmembrane region" description="Helical" evidence="2">
    <location>
        <begin position="581"/>
        <end position="601"/>
    </location>
</feature>
<feature type="transmembrane region" description="Helical" evidence="2">
    <location>
        <begin position="443"/>
        <end position="463"/>
    </location>
</feature>
<evidence type="ECO:0000313" key="3">
    <source>
        <dbReference type="EMBL" id="KIX02057.1"/>
    </source>
</evidence>
<organism evidence="3 4">
    <name type="scientific">Rhinocladiella mackenziei CBS 650.93</name>
    <dbReference type="NCBI Taxonomy" id="1442369"/>
    <lineage>
        <taxon>Eukaryota</taxon>
        <taxon>Fungi</taxon>
        <taxon>Dikarya</taxon>
        <taxon>Ascomycota</taxon>
        <taxon>Pezizomycotina</taxon>
        <taxon>Eurotiomycetes</taxon>
        <taxon>Chaetothyriomycetidae</taxon>
        <taxon>Chaetothyriales</taxon>
        <taxon>Herpotrichiellaceae</taxon>
        <taxon>Rhinocladiella</taxon>
    </lineage>
</organism>
<accession>A0A0D2FJF1</accession>